<dbReference type="NCBIfam" id="TIGR00129">
    <property type="entry name" value="fdhD_narQ"/>
    <property type="match status" value="1"/>
</dbReference>
<dbReference type="PANTHER" id="PTHR30592">
    <property type="entry name" value="FORMATE DEHYDROGENASE"/>
    <property type="match status" value="1"/>
</dbReference>
<dbReference type="Pfam" id="PF02634">
    <property type="entry name" value="FdhD-NarQ"/>
    <property type="match status" value="1"/>
</dbReference>
<evidence type="ECO:0000256" key="1">
    <source>
        <dbReference type="ARBA" id="ARBA00022490"/>
    </source>
</evidence>
<dbReference type="PANTHER" id="PTHR30592:SF1">
    <property type="entry name" value="SULFUR CARRIER PROTEIN FDHD"/>
    <property type="match status" value="1"/>
</dbReference>
<protein>
    <recommendedName>
        <fullName evidence="3">Sulfur carrier protein FdhD</fullName>
    </recommendedName>
</protein>
<comment type="subcellular location">
    <subcellularLocation>
        <location evidence="3">Cytoplasm</location>
    </subcellularLocation>
</comment>
<dbReference type="InterPro" id="IPR016193">
    <property type="entry name" value="Cytidine_deaminase-like"/>
</dbReference>
<dbReference type="Gene3D" id="3.10.20.10">
    <property type="match status" value="1"/>
</dbReference>
<comment type="similarity">
    <text evidence="3">Belongs to the FdhD family.</text>
</comment>
<evidence type="ECO:0000313" key="5">
    <source>
        <dbReference type="Proteomes" id="UP001501671"/>
    </source>
</evidence>
<dbReference type="RefSeq" id="WP_345250570.1">
    <property type="nucleotide sequence ID" value="NZ_BAABFO010000013.1"/>
</dbReference>
<dbReference type="InterPro" id="IPR003786">
    <property type="entry name" value="FdhD"/>
</dbReference>
<proteinExistence type="inferred from homology"/>
<name>A0ABP8H8F9_9BURK</name>
<accession>A0ABP8H8F9</accession>
<gene>
    <name evidence="3 4" type="primary">fdhD</name>
    <name evidence="4" type="ORF">GCM10023144_29100</name>
</gene>
<feature type="active site" description="Cysteine persulfide intermediate" evidence="3">
    <location>
        <position position="121"/>
    </location>
</feature>
<dbReference type="SUPFAM" id="SSF53927">
    <property type="entry name" value="Cytidine deaminase-like"/>
    <property type="match status" value="1"/>
</dbReference>
<keyword evidence="5" id="KW-1185">Reference proteome</keyword>
<dbReference type="PIRSF" id="PIRSF015626">
    <property type="entry name" value="FdhD"/>
    <property type="match status" value="1"/>
</dbReference>
<sequence length="276" mass="28842">MKPSDFPPDSSLPTGARLVEATRHTGGGNTAEAVAIAEEVPIALVFNGISHAVMMATPADLEHFALGFALSEGIIDDAAACRDMQLVSRGDAGTEVQMEIGSREFARLKERRRSLAGRTGCGLCGVDSLVALELDAGTVRRPDWSRRLGFDAITAGMAAMSSRQALNARTGGVHAAAWLLPDGSAVHVAEDVGRHNALDKLLGWLALQRRAGDAPEGFAAVSSRASFELVRKCARLDVPALAAISAPTALAVQLARQSGMALLAFCRPAGMTLFAA</sequence>
<dbReference type="HAMAP" id="MF_00187">
    <property type="entry name" value="FdhD"/>
    <property type="match status" value="1"/>
</dbReference>
<comment type="caution">
    <text evidence="4">The sequence shown here is derived from an EMBL/GenBank/DDBJ whole genome shotgun (WGS) entry which is preliminary data.</text>
</comment>
<evidence type="ECO:0000313" key="4">
    <source>
        <dbReference type="EMBL" id="GAA4335591.1"/>
    </source>
</evidence>
<dbReference type="EMBL" id="BAABFO010000013">
    <property type="protein sequence ID" value="GAA4335591.1"/>
    <property type="molecule type" value="Genomic_DNA"/>
</dbReference>
<dbReference type="Gene3D" id="3.40.140.10">
    <property type="entry name" value="Cytidine Deaminase, domain 2"/>
    <property type="match status" value="1"/>
</dbReference>
<dbReference type="Proteomes" id="UP001501671">
    <property type="component" value="Unassembled WGS sequence"/>
</dbReference>
<reference evidence="5" key="1">
    <citation type="journal article" date="2019" name="Int. J. Syst. Evol. Microbiol.">
        <title>The Global Catalogue of Microorganisms (GCM) 10K type strain sequencing project: providing services to taxonomists for standard genome sequencing and annotation.</title>
        <authorList>
            <consortium name="The Broad Institute Genomics Platform"/>
            <consortium name="The Broad Institute Genome Sequencing Center for Infectious Disease"/>
            <person name="Wu L."/>
            <person name="Ma J."/>
        </authorList>
    </citation>
    <scope>NUCLEOTIDE SEQUENCE [LARGE SCALE GENOMIC DNA]</scope>
    <source>
        <strain evidence="5">JCM 17666</strain>
    </source>
</reference>
<evidence type="ECO:0000256" key="2">
    <source>
        <dbReference type="ARBA" id="ARBA00023150"/>
    </source>
</evidence>
<organism evidence="4 5">
    <name type="scientific">Pigmentiphaga soli</name>
    <dbReference type="NCBI Taxonomy" id="1007095"/>
    <lineage>
        <taxon>Bacteria</taxon>
        <taxon>Pseudomonadati</taxon>
        <taxon>Pseudomonadota</taxon>
        <taxon>Betaproteobacteria</taxon>
        <taxon>Burkholderiales</taxon>
        <taxon>Alcaligenaceae</taxon>
        <taxon>Pigmentiphaga</taxon>
    </lineage>
</organism>
<comment type="caution">
    <text evidence="3">Lacks conserved residue(s) required for the propagation of feature annotation.</text>
</comment>
<evidence type="ECO:0000256" key="3">
    <source>
        <dbReference type="HAMAP-Rule" id="MF_00187"/>
    </source>
</evidence>
<keyword evidence="2 3" id="KW-0501">Molybdenum cofactor biosynthesis</keyword>
<comment type="function">
    <text evidence="3">Required for formate dehydrogenase (FDH) activity. Acts as a sulfur carrier protein that transfers sulfur from IscS to the molybdenum cofactor prior to its insertion into FDH.</text>
</comment>
<keyword evidence="1 3" id="KW-0963">Cytoplasm</keyword>